<dbReference type="GO" id="GO:0009253">
    <property type="term" value="P:peptidoglycan catabolic process"/>
    <property type="evidence" value="ECO:0007669"/>
    <property type="project" value="TreeGrafter"/>
</dbReference>
<dbReference type="InterPro" id="IPR011970">
    <property type="entry name" value="MltB_2"/>
</dbReference>
<dbReference type="PANTHER" id="PTHR30163">
    <property type="entry name" value="MEMBRANE-BOUND LYTIC MUREIN TRANSGLYCOSYLASE B"/>
    <property type="match status" value="1"/>
</dbReference>
<name>A0A2S9QHG4_9HYPH</name>
<dbReference type="Proteomes" id="UP000237682">
    <property type="component" value="Unassembled WGS sequence"/>
</dbReference>
<protein>
    <submittedName>
        <fullName evidence="3">Lytic murein transglycosylase</fullName>
    </submittedName>
</protein>
<dbReference type="Gene3D" id="1.10.101.10">
    <property type="entry name" value="PGBD-like superfamily/PGBD"/>
    <property type="match status" value="1"/>
</dbReference>
<dbReference type="InterPro" id="IPR043426">
    <property type="entry name" value="MltB-like"/>
</dbReference>
<comment type="caution">
    <text evidence="3">The sequence shown here is derived from an EMBL/GenBank/DDBJ whole genome shotgun (WGS) entry which is preliminary data.</text>
</comment>
<dbReference type="FunFam" id="1.10.8.350:FF:000001">
    <property type="entry name" value="Lytic murein transglycosylase B"/>
    <property type="match status" value="1"/>
</dbReference>
<gene>
    <name evidence="3" type="ORF">C5L14_06065</name>
</gene>
<dbReference type="SUPFAM" id="SSF47090">
    <property type="entry name" value="PGBD-like"/>
    <property type="match status" value="1"/>
</dbReference>
<feature type="domain" description="Peptidoglycan binding-like" evidence="1">
    <location>
        <begin position="405"/>
        <end position="460"/>
    </location>
</feature>
<dbReference type="EMBL" id="PUEJ01000002">
    <property type="protein sequence ID" value="PRH88783.1"/>
    <property type="molecule type" value="Genomic_DNA"/>
</dbReference>
<sequence>MPAKPSSLVASMARYFTFPPMRRGSPKGGGGAAFLARERKLHVAPLQSGASIHPRLRLAPPHRGEGTRLARLACLGGLLASLALASPAHADSYLNFVTALWPRAEKAGISRETFDAAFAGLGVDPKVVSLAGTQPEFNQTIRAYVESRLSADRIAQGKAMAQRWKSWLDKAEERYGVDRYVILAIWSLESNYGASPGNSDTIRSLTTLACCTAKRPELFRDELIDALRILQEHDITPRGMTGSWAGALGQVQFMPSSFLKYAVDMDGDGKRDIWNEEPDVIGSIANYLKLHDWDAGKRWGYEVKLPARFDFTAINAHDGGPVAAWAKLGVARVDGKPLPEDGKAWLFLPAGAKGPAFLTFQNYWAIKTYNISDSYTLSVGLLADRIRGIASLQGRWPAQETTLNRAQITAMQKKLKALGYPIETIDGKIGPAARAALRTWQAKAGLVADGYPTPAVLQKLSATP</sequence>
<accession>A0A2S9QHG4</accession>
<evidence type="ECO:0000313" key="4">
    <source>
        <dbReference type="Proteomes" id="UP000237682"/>
    </source>
</evidence>
<dbReference type="NCBIfam" id="TIGR02283">
    <property type="entry name" value="MltB_2"/>
    <property type="match status" value="1"/>
</dbReference>
<proteinExistence type="predicted"/>
<dbReference type="AlphaFoldDB" id="A0A2S9QHG4"/>
<dbReference type="InterPro" id="IPR002477">
    <property type="entry name" value="Peptidoglycan-bd-like"/>
</dbReference>
<dbReference type="Pfam" id="PF01471">
    <property type="entry name" value="PG_binding_1"/>
    <property type="match status" value="1"/>
</dbReference>
<keyword evidence="4" id="KW-1185">Reference proteome</keyword>
<dbReference type="CDD" id="cd13399">
    <property type="entry name" value="Slt35-like"/>
    <property type="match status" value="1"/>
</dbReference>
<dbReference type="GO" id="GO:0008933">
    <property type="term" value="F:peptidoglycan lytic transglycosylase activity"/>
    <property type="evidence" value="ECO:0007669"/>
    <property type="project" value="TreeGrafter"/>
</dbReference>
<dbReference type="Pfam" id="PF13406">
    <property type="entry name" value="SLT_2"/>
    <property type="match status" value="1"/>
</dbReference>
<dbReference type="OrthoDB" id="9808544at2"/>
<evidence type="ECO:0000313" key="3">
    <source>
        <dbReference type="EMBL" id="PRH88783.1"/>
    </source>
</evidence>
<dbReference type="Gene3D" id="1.10.8.350">
    <property type="entry name" value="Bacterial muramidase"/>
    <property type="match status" value="1"/>
</dbReference>
<dbReference type="InterPro" id="IPR036366">
    <property type="entry name" value="PGBDSf"/>
</dbReference>
<dbReference type="InterPro" id="IPR036365">
    <property type="entry name" value="PGBD-like_sf"/>
</dbReference>
<organism evidence="3 4">
    <name type="scientific">Labrys okinawensis</name>
    <dbReference type="NCBI Taxonomy" id="346911"/>
    <lineage>
        <taxon>Bacteria</taxon>
        <taxon>Pseudomonadati</taxon>
        <taxon>Pseudomonadota</taxon>
        <taxon>Alphaproteobacteria</taxon>
        <taxon>Hyphomicrobiales</taxon>
        <taxon>Xanthobacteraceae</taxon>
        <taxon>Labrys</taxon>
    </lineage>
</organism>
<reference evidence="3 4" key="1">
    <citation type="submission" date="2018-02" db="EMBL/GenBank/DDBJ databases">
        <title>Whole genome sequencing of endophytic bacterium.</title>
        <authorList>
            <person name="Eedara R."/>
            <person name="Podile A.R."/>
        </authorList>
    </citation>
    <scope>NUCLEOTIDE SEQUENCE [LARGE SCALE GENOMIC DNA]</scope>
    <source>
        <strain evidence="3 4">RP1T</strain>
    </source>
</reference>
<dbReference type="PANTHER" id="PTHR30163:SF8">
    <property type="entry name" value="LYTIC MUREIN TRANSGLYCOSYLASE"/>
    <property type="match status" value="1"/>
</dbReference>
<dbReference type="InterPro" id="IPR023346">
    <property type="entry name" value="Lysozyme-like_dom_sf"/>
</dbReference>
<dbReference type="Gene3D" id="1.10.530.10">
    <property type="match status" value="1"/>
</dbReference>
<dbReference type="SUPFAM" id="SSF53955">
    <property type="entry name" value="Lysozyme-like"/>
    <property type="match status" value="1"/>
</dbReference>
<dbReference type="InterPro" id="IPR031304">
    <property type="entry name" value="SLT_2"/>
</dbReference>
<evidence type="ECO:0000259" key="2">
    <source>
        <dbReference type="Pfam" id="PF13406"/>
    </source>
</evidence>
<feature type="domain" description="Transglycosylase SLT" evidence="2">
    <location>
        <begin position="96"/>
        <end position="384"/>
    </location>
</feature>
<evidence type="ECO:0000259" key="1">
    <source>
        <dbReference type="Pfam" id="PF01471"/>
    </source>
</evidence>